<dbReference type="Proteomes" id="UP000184533">
    <property type="component" value="Unassembled WGS sequence"/>
</dbReference>
<feature type="chain" id="PRO_5009909327" description="DUF305 domain-containing protein" evidence="1">
    <location>
        <begin position="24"/>
        <end position="154"/>
    </location>
</feature>
<evidence type="ECO:0000313" key="4">
    <source>
        <dbReference type="Proteomes" id="UP000184533"/>
    </source>
</evidence>
<evidence type="ECO:0000259" key="2">
    <source>
        <dbReference type="Pfam" id="PF03713"/>
    </source>
</evidence>
<name>A0A1M5CIC1_9HYPH</name>
<dbReference type="RefSeq" id="WP_052950525.1">
    <property type="nucleotide sequence ID" value="NZ_FQVC01000009.1"/>
</dbReference>
<dbReference type="Gene3D" id="1.20.1260.10">
    <property type="match status" value="1"/>
</dbReference>
<proteinExistence type="predicted"/>
<organism evidence="3 4">
    <name type="scientific">Devosia limi DSM 17137</name>
    <dbReference type="NCBI Taxonomy" id="1121477"/>
    <lineage>
        <taxon>Bacteria</taxon>
        <taxon>Pseudomonadati</taxon>
        <taxon>Pseudomonadota</taxon>
        <taxon>Alphaproteobacteria</taxon>
        <taxon>Hyphomicrobiales</taxon>
        <taxon>Devosiaceae</taxon>
        <taxon>Devosia</taxon>
    </lineage>
</organism>
<evidence type="ECO:0000256" key="1">
    <source>
        <dbReference type="SAM" id="SignalP"/>
    </source>
</evidence>
<dbReference type="InterPro" id="IPR005183">
    <property type="entry name" value="DUF305_CopM-like"/>
</dbReference>
<dbReference type="PANTHER" id="PTHR36933">
    <property type="entry name" value="SLL0788 PROTEIN"/>
    <property type="match status" value="1"/>
</dbReference>
<dbReference type="Pfam" id="PF03713">
    <property type="entry name" value="DUF305"/>
    <property type="match status" value="1"/>
</dbReference>
<feature type="domain" description="DUF305" evidence="2">
    <location>
        <begin position="57"/>
        <end position="147"/>
    </location>
</feature>
<dbReference type="AlphaFoldDB" id="A0A1M5CIC1"/>
<dbReference type="InterPro" id="IPR012347">
    <property type="entry name" value="Ferritin-like"/>
</dbReference>
<gene>
    <name evidence="3" type="ORF">SAMN02745223_02918</name>
</gene>
<accession>A0A1M5CIC1</accession>
<dbReference type="PANTHER" id="PTHR36933:SF1">
    <property type="entry name" value="SLL0788 PROTEIN"/>
    <property type="match status" value="1"/>
</dbReference>
<dbReference type="EMBL" id="FQVC01000009">
    <property type="protein sequence ID" value="SHF54162.1"/>
    <property type="molecule type" value="Genomic_DNA"/>
</dbReference>
<evidence type="ECO:0000313" key="3">
    <source>
        <dbReference type="EMBL" id="SHF54162.1"/>
    </source>
</evidence>
<keyword evidence="1" id="KW-0732">Signal</keyword>
<protein>
    <recommendedName>
        <fullName evidence="2">DUF305 domain-containing protein</fullName>
    </recommendedName>
</protein>
<sequence length="154" mass="16535">MTLFKTTLIAGAVLVATSVSVFAQDAAAGHDMSAMGADSSMSVDLPEICKTAEAMAGDMSMDMSHEMDQAHTDLMAGMDVTNKQMMDSMMVEDIDVAFVCGMIPHHQGAINMAKAELEHGDNQWAKDMAQKVIDAQEQEMADMIAWLEGEGANE</sequence>
<feature type="signal peptide" evidence="1">
    <location>
        <begin position="1"/>
        <end position="23"/>
    </location>
</feature>
<reference evidence="3 4" key="1">
    <citation type="submission" date="2016-11" db="EMBL/GenBank/DDBJ databases">
        <authorList>
            <person name="Jaros S."/>
            <person name="Januszkiewicz K."/>
            <person name="Wedrychowicz H."/>
        </authorList>
    </citation>
    <scope>NUCLEOTIDE SEQUENCE [LARGE SCALE GENOMIC DNA]</scope>
    <source>
        <strain evidence="3 4">DSM 17137</strain>
    </source>
</reference>